<evidence type="ECO:0000256" key="2">
    <source>
        <dbReference type="ARBA" id="ARBA00022516"/>
    </source>
</evidence>
<evidence type="ECO:0000313" key="12">
    <source>
        <dbReference type="EMBL" id="RWS17391.1"/>
    </source>
</evidence>
<dbReference type="GO" id="GO:0034625">
    <property type="term" value="P:fatty acid elongation, monounsaturated fatty acid"/>
    <property type="evidence" value="ECO:0007669"/>
    <property type="project" value="TreeGrafter"/>
</dbReference>
<dbReference type="EMBL" id="NCKU01000161">
    <property type="protein sequence ID" value="RWS16814.1"/>
    <property type="molecule type" value="Genomic_DNA"/>
</dbReference>
<feature type="transmembrane region" description="Helical" evidence="10">
    <location>
        <begin position="109"/>
        <end position="133"/>
    </location>
</feature>
<evidence type="ECO:0000256" key="1">
    <source>
        <dbReference type="ARBA" id="ARBA00004141"/>
    </source>
</evidence>
<comment type="catalytic activity">
    <reaction evidence="10">
        <text>a very-long-chain acyl-CoA + malonyl-CoA + H(+) = a very-long-chain 3-oxoacyl-CoA + CO2 + CoA</text>
        <dbReference type="Rhea" id="RHEA:32727"/>
        <dbReference type="ChEBI" id="CHEBI:15378"/>
        <dbReference type="ChEBI" id="CHEBI:16526"/>
        <dbReference type="ChEBI" id="CHEBI:57287"/>
        <dbReference type="ChEBI" id="CHEBI:57384"/>
        <dbReference type="ChEBI" id="CHEBI:90725"/>
        <dbReference type="ChEBI" id="CHEBI:90736"/>
        <dbReference type="EC" id="2.3.1.199"/>
    </reaction>
</comment>
<comment type="similarity">
    <text evidence="10">Belongs to the ELO family.</text>
</comment>
<feature type="transmembrane region" description="Helical" evidence="10">
    <location>
        <begin position="29"/>
        <end position="48"/>
    </location>
</feature>
<sequence>MSAITYYLTDFWDELGDPRVNSWPLMSGGPWKVLAITAVFVYFVKVLGPRLMKNREPFDLRSAILLHNSCLIGFNGAGFIVGLWITNWGTDTFMCRPYESPEKHLKSELMLYFGYCYMLSKIADFADTIFFILRKKFHQASFLHVFHHALMPWGMWTGLRVHPYPFSGFMAIINTLVHTVMYSYYALACAGSEMRRFLWWKKYITQLQLLQFVLIFMHGVFGLVNKECNFPIGLAVMESFYAAFFFVLFFRFYRRAYLSSKVDKNQNEKIN</sequence>
<keyword evidence="4 10" id="KW-0812">Transmembrane</keyword>
<dbReference type="GO" id="GO:0042761">
    <property type="term" value="P:very long-chain fatty acid biosynthetic process"/>
    <property type="evidence" value="ECO:0007669"/>
    <property type="project" value="TreeGrafter"/>
</dbReference>
<organism evidence="11 14">
    <name type="scientific">Dinothrombium tinctorium</name>
    <dbReference type="NCBI Taxonomy" id="1965070"/>
    <lineage>
        <taxon>Eukaryota</taxon>
        <taxon>Metazoa</taxon>
        <taxon>Ecdysozoa</taxon>
        <taxon>Arthropoda</taxon>
        <taxon>Chelicerata</taxon>
        <taxon>Arachnida</taxon>
        <taxon>Acari</taxon>
        <taxon>Acariformes</taxon>
        <taxon>Trombidiformes</taxon>
        <taxon>Prostigmata</taxon>
        <taxon>Anystina</taxon>
        <taxon>Parasitengona</taxon>
        <taxon>Trombidioidea</taxon>
        <taxon>Trombidiidae</taxon>
        <taxon>Dinothrombium</taxon>
    </lineage>
</organism>
<keyword evidence="2 10" id="KW-0444">Lipid biosynthesis</keyword>
<dbReference type="EC" id="2.3.1.199" evidence="10"/>
<reference evidence="11" key="2">
    <citation type="submission" date="2018-11" db="EMBL/GenBank/DDBJ databases">
        <title>Trombidioid mite genomics.</title>
        <authorList>
            <person name="Dong X."/>
        </authorList>
    </citation>
    <scope>NUCLEOTIDE SEQUENCE</scope>
    <source>
        <strain evidence="11">UoL-WK</strain>
    </source>
</reference>
<keyword evidence="3 10" id="KW-0808">Transferase</keyword>
<evidence type="ECO:0000256" key="7">
    <source>
        <dbReference type="ARBA" id="ARBA00023098"/>
    </source>
</evidence>
<keyword evidence="9 10" id="KW-0275">Fatty acid biosynthesis</keyword>
<evidence type="ECO:0000256" key="6">
    <source>
        <dbReference type="ARBA" id="ARBA00022989"/>
    </source>
</evidence>
<accession>A0A3S3R0U6</accession>
<evidence type="ECO:0000256" key="8">
    <source>
        <dbReference type="ARBA" id="ARBA00023136"/>
    </source>
</evidence>
<evidence type="ECO:0000256" key="4">
    <source>
        <dbReference type="ARBA" id="ARBA00022692"/>
    </source>
</evidence>
<comment type="subcellular location">
    <subcellularLocation>
        <location evidence="1">Membrane</location>
        <topology evidence="1">Multi-pass membrane protein</topology>
    </subcellularLocation>
</comment>
<dbReference type="GO" id="GO:0030148">
    <property type="term" value="P:sphingolipid biosynthetic process"/>
    <property type="evidence" value="ECO:0007669"/>
    <property type="project" value="TreeGrafter"/>
</dbReference>
<dbReference type="Pfam" id="PF01151">
    <property type="entry name" value="ELO"/>
    <property type="match status" value="1"/>
</dbReference>
<evidence type="ECO:0000313" key="13">
    <source>
        <dbReference type="EMBL" id="RWS17392.1"/>
    </source>
</evidence>
<dbReference type="GO" id="GO:0019367">
    <property type="term" value="P:fatty acid elongation, saturated fatty acid"/>
    <property type="evidence" value="ECO:0007669"/>
    <property type="project" value="TreeGrafter"/>
</dbReference>
<dbReference type="InterPro" id="IPR002076">
    <property type="entry name" value="ELO_fam"/>
</dbReference>
<reference evidence="11 14" key="1">
    <citation type="journal article" date="2018" name="Gigascience">
        <title>Genomes of trombidid mites reveal novel predicted allergens and laterally-transferred genes associated with secondary metabolism.</title>
        <authorList>
            <person name="Dong X."/>
            <person name="Chaisiri K."/>
            <person name="Xia D."/>
            <person name="Armstrong S.D."/>
            <person name="Fang Y."/>
            <person name="Donnelly M.J."/>
            <person name="Kadowaki T."/>
            <person name="McGarry J.W."/>
            <person name="Darby A.C."/>
            <person name="Makepeace B.L."/>
        </authorList>
    </citation>
    <scope>NUCLEOTIDE SEQUENCE [LARGE SCALE GENOMIC DNA]</scope>
    <source>
        <strain evidence="11">UoL-WK</strain>
    </source>
</reference>
<keyword evidence="7 10" id="KW-0443">Lipid metabolism</keyword>
<feature type="transmembrane region" description="Helical" evidence="10">
    <location>
        <begin position="230"/>
        <end position="253"/>
    </location>
</feature>
<keyword evidence="6 10" id="KW-1133">Transmembrane helix</keyword>
<dbReference type="OrthoDB" id="434092at2759"/>
<dbReference type="STRING" id="1965070.A0A3S3R0U6"/>
<dbReference type="GO" id="GO:0034626">
    <property type="term" value="P:fatty acid elongation, polyunsaturated fatty acid"/>
    <property type="evidence" value="ECO:0007669"/>
    <property type="project" value="TreeGrafter"/>
</dbReference>
<feature type="transmembrane region" description="Helical" evidence="10">
    <location>
        <begin position="69"/>
        <end position="89"/>
    </location>
</feature>
<comment type="caution">
    <text evidence="11">The sequence shown here is derived from an EMBL/GenBank/DDBJ whole genome shotgun (WGS) entry which is preliminary data.</text>
</comment>
<proteinExistence type="inferred from homology"/>
<gene>
    <name evidence="12" type="ORF">B4U79_01299</name>
    <name evidence="11" type="ORF">B4U79_03143</name>
    <name evidence="13" type="ORF">B4U79_03675</name>
</gene>
<feature type="transmembrane region" description="Helical" evidence="10">
    <location>
        <begin position="165"/>
        <end position="187"/>
    </location>
</feature>
<keyword evidence="14" id="KW-1185">Reference proteome</keyword>
<dbReference type="GO" id="GO:0005789">
    <property type="term" value="C:endoplasmic reticulum membrane"/>
    <property type="evidence" value="ECO:0007669"/>
    <property type="project" value="TreeGrafter"/>
</dbReference>
<protein>
    <recommendedName>
        <fullName evidence="10">Elongation of very long chain fatty acids protein</fullName>
        <ecNumber evidence="10">2.3.1.199</ecNumber>
    </recommendedName>
    <alternativeName>
        <fullName evidence="10">Very-long-chain 3-oxoacyl-CoA synthase</fullName>
    </alternativeName>
</protein>
<keyword evidence="8 10" id="KW-0472">Membrane</keyword>
<dbReference type="PANTHER" id="PTHR11157:SF69">
    <property type="entry name" value="ELONGATION OF VERY LONG CHAIN FATTY ACIDS PROTEIN 7"/>
    <property type="match status" value="1"/>
</dbReference>
<dbReference type="EMBL" id="NCKU01000084">
    <property type="protein sequence ID" value="RWS17391.1"/>
    <property type="molecule type" value="Genomic_DNA"/>
</dbReference>
<dbReference type="Proteomes" id="UP000285301">
    <property type="component" value="Unassembled WGS sequence"/>
</dbReference>
<evidence type="ECO:0000256" key="3">
    <source>
        <dbReference type="ARBA" id="ARBA00022679"/>
    </source>
</evidence>
<dbReference type="GO" id="GO:0009922">
    <property type="term" value="F:fatty acid elongase activity"/>
    <property type="evidence" value="ECO:0007669"/>
    <property type="project" value="UniProtKB-EC"/>
</dbReference>
<evidence type="ECO:0000313" key="11">
    <source>
        <dbReference type="EMBL" id="RWS16814.1"/>
    </source>
</evidence>
<evidence type="ECO:0000256" key="5">
    <source>
        <dbReference type="ARBA" id="ARBA00022832"/>
    </source>
</evidence>
<evidence type="ECO:0000256" key="9">
    <source>
        <dbReference type="ARBA" id="ARBA00023160"/>
    </source>
</evidence>
<feature type="transmembrane region" description="Helical" evidence="10">
    <location>
        <begin position="207"/>
        <end position="224"/>
    </location>
</feature>
<dbReference type="PANTHER" id="PTHR11157">
    <property type="entry name" value="FATTY ACID ACYL TRANSFERASE-RELATED"/>
    <property type="match status" value="1"/>
</dbReference>
<evidence type="ECO:0000256" key="10">
    <source>
        <dbReference type="RuleBase" id="RU361115"/>
    </source>
</evidence>
<feature type="transmembrane region" description="Helical" evidence="10">
    <location>
        <begin position="140"/>
        <end position="159"/>
    </location>
</feature>
<name>A0A3S3R0U6_9ACAR</name>
<dbReference type="EMBL" id="NCKU01000083">
    <property type="protein sequence ID" value="RWS17392.1"/>
    <property type="molecule type" value="Genomic_DNA"/>
</dbReference>
<dbReference type="AlphaFoldDB" id="A0A3S3R0U6"/>
<keyword evidence="5 10" id="KW-0276">Fatty acid metabolism</keyword>
<evidence type="ECO:0000313" key="14">
    <source>
        <dbReference type="Proteomes" id="UP000285301"/>
    </source>
</evidence>